<reference evidence="7" key="1">
    <citation type="journal article" date="2015" name="PeerJ">
        <title>First genomic representation of candidate bacterial phylum KSB3 points to enhanced environmental sensing as a trigger of wastewater bulking.</title>
        <authorList>
            <person name="Sekiguchi Y."/>
            <person name="Ohashi A."/>
            <person name="Parks D.H."/>
            <person name="Yamauchi T."/>
            <person name="Tyson G.W."/>
            <person name="Hugenholtz P."/>
        </authorList>
    </citation>
    <scope>NUCLEOTIDE SEQUENCE [LARGE SCALE GENOMIC DNA]</scope>
</reference>
<feature type="transmembrane region" description="Helical" evidence="6">
    <location>
        <begin position="212"/>
        <end position="235"/>
    </location>
</feature>
<dbReference type="AlphaFoldDB" id="A0A0S6VWX1"/>
<organism evidence="7">
    <name type="scientific">Candidatus Moduliflexus flocculans</name>
    <dbReference type="NCBI Taxonomy" id="1499966"/>
    <lineage>
        <taxon>Bacteria</taxon>
        <taxon>Candidatus Moduliflexota</taxon>
        <taxon>Candidatus Moduliflexia</taxon>
        <taxon>Candidatus Moduliflexales</taxon>
        <taxon>Candidatus Moduliflexaceae</taxon>
    </lineage>
</organism>
<dbReference type="GO" id="GO:0005886">
    <property type="term" value="C:plasma membrane"/>
    <property type="evidence" value="ECO:0007669"/>
    <property type="project" value="UniProtKB-SubCell"/>
</dbReference>
<proteinExistence type="predicted"/>
<feature type="transmembrane region" description="Helical" evidence="6">
    <location>
        <begin position="17"/>
        <end position="39"/>
    </location>
</feature>
<evidence type="ECO:0000256" key="5">
    <source>
        <dbReference type="ARBA" id="ARBA00023136"/>
    </source>
</evidence>
<evidence type="ECO:0000256" key="2">
    <source>
        <dbReference type="ARBA" id="ARBA00022475"/>
    </source>
</evidence>
<dbReference type="EMBL" id="DF820456">
    <property type="protein sequence ID" value="GAK50463.1"/>
    <property type="molecule type" value="Genomic_DNA"/>
</dbReference>
<feature type="transmembrane region" description="Helical" evidence="6">
    <location>
        <begin position="255"/>
        <end position="285"/>
    </location>
</feature>
<dbReference type="CDD" id="cd06579">
    <property type="entry name" value="TM_PBP1_transp_AraH_like"/>
    <property type="match status" value="1"/>
</dbReference>
<keyword evidence="5 6" id="KW-0472">Membrane</keyword>
<sequence length="322" mass="33820">MDKTIKTLFAQVELQKVVLLGIIAAITILLSIVSPNFFMVSNFTNVLLQVAVIIIIASAANLLMITTNFDLSVGSVLAFSGIIHAYMCKHGIPIGWSIVITCAGGIVWGAINSLTVGVLNINPVIATMGTMYAARGFAFLIARWDGGANIMTGLPMEFVNFGRNLIFGKIPLAILFTALAIAIFMFIEKKTILGRFVYAIGGNASAAKLSGINVVGVISLLYIIIGLLSALCGVLQASRVGLAAPNVGRDLEFDVIIAIVLGGTSMLGGEGSTFGMILGALIVGLAANGLNLNGVPYFYQTVVKGLLLISAVLIDQKIRNRG</sequence>
<protein>
    <submittedName>
        <fullName evidence="7">Putative ribose ABC transporter</fullName>
    </submittedName>
</protein>
<feature type="transmembrane region" description="Helical" evidence="6">
    <location>
        <begin position="71"/>
        <end position="87"/>
    </location>
</feature>
<dbReference type="HOGENOM" id="CLU_028880_4_1_0"/>
<keyword evidence="2" id="KW-1003">Cell membrane</keyword>
<evidence type="ECO:0000313" key="8">
    <source>
        <dbReference type="Proteomes" id="UP000030700"/>
    </source>
</evidence>
<feature type="transmembrane region" description="Helical" evidence="6">
    <location>
        <begin position="46"/>
        <end position="65"/>
    </location>
</feature>
<evidence type="ECO:0000256" key="4">
    <source>
        <dbReference type="ARBA" id="ARBA00022989"/>
    </source>
</evidence>
<evidence type="ECO:0000313" key="7">
    <source>
        <dbReference type="EMBL" id="GAK50463.1"/>
    </source>
</evidence>
<dbReference type="GO" id="GO:0022857">
    <property type="term" value="F:transmembrane transporter activity"/>
    <property type="evidence" value="ECO:0007669"/>
    <property type="project" value="InterPro"/>
</dbReference>
<feature type="transmembrane region" description="Helical" evidence="6">
    <location>
        <begin position="297"/>
        <end position="314"/>
    </location>
</feature>
<gene>
    <name evidence="7" type="ORF">U14_01694</name>
</gene>
<accession>A0A0S6VWX1</accession>
<dbReference type="STRING" id="1499966.U14_01694"/>
<evidence type="ECO:0000256" key="3">
    <source>
        <dbReference type="ARBA" id="ARBA00022692"/>
    </source>
</evidence>
<dbReference type="Proteomes" id="UP000030700">
    <property type="component" value="Unassembled WGS sequence"/>
</dbReference>
<comment type="subcellular location">
    <subcellularLocation>
        <location evidence="1">Cell membrane</location>
        <topology evidence="1">Multi-pass membrane protein</topology>
    </subcellularLocation>
</comment>
<dbReference type="PANTHER" id="PTHR32196">
    <property type="entry name" value="ABC TRANSPORTER PERMEASE PROTEIN YPHD-RELATED-RELATED"/>
    <property type="match status" value="1"/>
</dbReference>
<keyword evidence="4 6" id="KW-1133">Transmembrane helix</keyword>
<dbReference type="Pfam" id="PF02653">
    <property type="entry name" value="BPD_transp_2"/>
    <property type="match status" value="1"/>
</dbReference>
<keyword evidence="8" id="KW-1185">Reference proteome</keyword>
<dbReference type="InterPro" id="IPR001851">
    <property type="entry name" value="ABC_transp_permease"/>
</dbReference>
<name>A0A0S6VWX1_9BACT</name>
<evidence type="ECO:0000256" key="1">
    <source>
        <dbReference type="ARBA" id="ARBA00004651"/>
    </source>
</evidence>
<keyword evidence="3 6" id="KW-0812">Transmembrane</keyword>
<evidence type="ECO:0000256" key="6">
    <source>
        <dbReference type="SAM" id="Phobius"/>
    </source>
</evidence>
<feature type="transmembrane region" description="Helical" evidence="6">
    <location>
        <begin position="165"/>
        <end position="187"/>
    </location>
</feature>